<evidence type="ECO:0000256" key="3">
    <source>
        <dbReference type="ARBA" id="ARBA00023027"/>
    </source>
</evidence>
<dbReference type="NCBIfam" id="NF001753">
    <property type="entry name" value="PRK00481.1-3"/>
    <property type="match status" value="1"/>
</dbReference>
<comment type="similarity">
    <text evidence="4">Belongs to the sirtuin family. Class U subfamily.</text>
</comment>
<keyword evidence="8" id="KW-1185">Reference proteome</keyword>
<feature type="binding site" evidence="4 5">
    <location>
        <position position="142"/>
    </location>
    <ligand>
        <name>Zn(2+)</name>
        <dbReference type="ChEBI" id="CHEBI:29105"/>
    </ligand>
</feature>
<dbReference type="GO" id="GO:0034979">
    <property type="term" value="F:NAD-dependent protein lysine deacetylase activity"/>
    <property type="evidence" value="ECO:0007669"/>
    <property type="project" value="UniProtKB-EC"/>
</dbReference>
<evidence type="ECO:0000256" key="1">
    <source>
        <dbReference type="ARBA" id="ARBA00022490"/>
    </source>
</evidence>
<dbReference type="EMBL" id="JBHRZT010000052">
    <property type="protein sequence ID" value="MFC3884602.1"/>
    <property type="molecule type" value="Genomic_DNA"/>
</dbReference>
<comment type="caution">
    <text evidence="7">The sequence shown here is derived from an EMBL/GenBank/DDBJ whole genome shotgun (WGS) entry which is preliminary data.</text>
</comment>
<dbReference type="InterPro" id="IPR028628">
    <property type="entry name" value="Sirtuin_class_U"/>
</dbReference>
<dbReference type="Gene3D" id="3.40.50.1220">
    <property type="entry name" value="TPP-binding domain"/>
    <property type="match status" value="1"/>
</dbReference>
<keyword evidence="4 5" id="KW-0862">Zinc</keyword>
<dbReference type="Proteomes" id="UP001595752">
    <property type="component" value="Unassembled WGS sequence"/>
</dbReference>
<dbReference type="InterPro" id="IPR026590">
    <property type="entry name" value="Ssirtuin_cat_dom"/>
</dbReference>
<feature type="binding site" evidence="4">
    <location>
        <position position="19"/>
    </location>
    <ligand>
        <name>NAD(+)</name>
        <dbReference type="ChEBI" id="CHEBI:57540"/>
    </ligand>
</feature>
<feature type="binding site" evidence="4">
    <location>
        <position position="207"/>
    </location>
    <ligand>
        <name>NAD(+)</name>
        <dbReference type="ChEBI" id="CHEBI:57540"/>
    </ligand>
</feature>
<feature type="binding site" evidence="4">
    <location>
        <position position="99"/>
    </location>
    <ligand>
        <name>NAD(+)</name>
        <dbReference type="ChEBI" id="CHEBI:57540"/>
    </ligand>
</feature>
<feature type="binding site" evidence="4">
    <location>
        <position position="115"/>
    </location>
    <ligand>
        <name>NAD(+)</name>
        <dbReference type="ChEBI" id="CHEBI:57540"/>
    </ligand>
</feature>
<dbReference type="InterPro" id="IPR029035">
    <property type="entry name" value="DHS-like_NAD/FAD-binding_dom"/>
</dbReference>
<keyword evidence="3 4" id="KW-0520">NAD</keyword>
<feature type="binding site" evidence="4">
    <location>
        <position position="31"/>
    </location>
    <ligand>
        <name>NAD(+)</name>
        <dbReference type="ChEBI" id="CHEBI:57540"/>
    </ligand>
</feature>
<feature type="binding site" evidence="4">
    <location>
        <position position="99"/>
    </location>
    <ligand>
        <name>nicotinamide</name>
        <dbReference type="ChEBI" id="CHEBI:17154"/>
    </ligand>
</feature>
<dbReference type="InterPro" id="IPR026591">
    <property type="entry name" value="Sirtuin_cat_small_dom_sf"/>
</dbReference>
<evidence type="ECO:0000259" key="6">
    <source>
        <dbReference type="PROSITE" id="PS50305"/>
    </source>
</evidence>
<feature type="binding site" evidence="4">
    <location>
        <position position="100"/>
    </location>
    <ligand>
        <name>nicotinamide</name>
        <dbReference type="ChEBI" id="CHEBI:17154"/>
    </ligand>
</feature>
<dbReference type="InterPro" id="IPR003000">
    <property type="entry name" value="Sirtuin"/>
</dbReference>
<dbReference type="PANTHER" id="PTHR11085">
    <property type="entry name" value="NAD-DEPENDENT PROTEIN DEACYLASE SIRTUIN-5, MITOCHONDRIAL-RELATED"/>
    <property type="match status" value="1"/>
</dbReference>
<evidence type="ECO:0000256" key="4">
    <source>
        <dbReference type="HAMAP-Rule" id="MF_01968"/>
    </source>
</evidence>
<dbReference type="PANTHER" id="PTHR11085:SF4">
    <property type="entry name" value="NAD-DEPENDENT PROTEIN DEACYLASE"/>
    <property type="match status" value="1"/>
</dbReference>
<comment type="function">
    <text evidence="4">NAD-dependent protein deacetylase which modulates the activities of several enzymes which are inactive in their acetylated form.</text>
</comment>
<evidence type="ECO:0000256" key="2">
    <source>
        <dbReference type="ARBA" id="ARBA00022679"/>
    </source>
</evidence>
<comment type="caution">
    <text evidence="4">Lacks conserved residue(s) required for the propagation of feature annotation.</text>
</comment>
<protein>
    <recommendedName>
        <fullName evidence="4">NAD-dependent protein deacetylase</fullName>
        <ecNumber evidence="4">2.3.1.286</ecNumber>
    </recommendedName>
    <alternativeName>
        <fullName evidence="4">Regulatory protein SIR2 homolog</fullName>
    </alternativeName>
</protein>
<feature type="binding site" evidence="4">
    <location>
        <position position="30"/>
    </location>
    <ligand>
        <name>nicotinamide</name>
        <dbReference type="ChEBI" id="CHEBI:17154"/>
    </ligand>
</feature>
<feature type="binding site" evidence="4 5">
    <location>
        <position position="123"/>
    </location>
    <ligand>
        <name>Zn(2+)</name>
        <dbReference type="ChEBI" id="CHEBI:29105"/>
    </ligand>
</feature>
<feature type="binding site" evidence="4 5">
    <location>
        <position position="126"/>
    </location>
    <ligand>
        <name>Zn(2+)</name>
        <dbReference type="ChEBI" id="CHEBI:29105"/>
    </ligand>
</feature>
<feature type="binding site" evidence="4">
    <location>
        <position position="226"/>
    </location>
    <ligand>
        <name>NAD(+)</name>
        <dbReference type="ChEBI" id="CHEBI:57540"/>
    </ligand>
</feature>
<evidence type="ECO:0000313" key="7">
    <source>
        <dbReference type="EMBL" id="MFC3884602.1"/>
    </source>
</evidence>
<feature type="binding site" evidence="4">
    <location>
        <position position="182"/>
    </location>
    <ligand>
        <name>NAD(+)</name>
        <dbReference type="ChEBI" id="CHEBI:57540"/>
    </ligand>
</feature>
<name>A0ABV8B4L7_9BACI</name>
<comment type="catalytic activity">
    <reaction evidence="4">
        <text>N(6)-acetyl-L-lysyl-[protein] + NAD(+) + H2O = 2''-O-acetyl-ADP-D-ribose + nicotinamide + L-lysyl-[protein]</text>
        <dbReference type="Rhea" id="RHEA:43636"/>
        <dbReference type="Rhea" id="RHEA-COMP:9752"/>
        <dbReference type="Rhea" id="RHEA-COMP:10731"/>
        <dbReference type="ChEBI" id="CHEBI:15377"/>
        <dbReference type="ChEBI" id="CHEBI:17154"/>
        <dbReference type="ChEBI" id="CHEBI:29969"/>
        <dbReference type="ChEBI" id="CHEBI:57540"/>
        <dbReference type="ChEBI" id="CHEBI:61930"/>
        <dbReference type="ChEBI" id="CHEBI:83767"/>
        <dbReference type="EC" id="2.3.1.286"/>
    </reaction>
</comment>
<feature type="binding site" evidence="4">
    <location>
        <position position="23"/>
    </location>
    <ligand>
        <name>NAD(+)</name>
        <dbReference type="ChEBI" id="CHEBI:57540"/>
    </ligand>
</feature>
<keyword evidence="4 5" id="KW-0479">Metal-binding</keyword>
<dbReference type="SUPFAM" id="SSF52467">
    <property type="entry name" value="DHS-like NAD/FAD-binding domain"/>
    <property type="match status" value="1"/>
</dbReference>
<keyword evidence="1 4" id="KW-0963">Cytoplasm</keyword>
<keyword evidence="2 4" id="KW-0808">Transferase</keyword>
<dbReference type="RefSeq" id="WP_377916190.1">
    <property type="nucleotide sequence ID" value="NZ_JBHRZT010000052.1"/>
</dbReference>
<dbReference type="Pfam" id="PF02146">
    <property type="entry name" value="SIR2"/>
    <property type="match status" value="1"/>
</dbReference>
<comment type="subcellular location">
    <subcellularLocation>
        <location evidence="4">Cytoplasm</location>
    </subcellularLocation>
</comment>
<dbReference type="Gene3D" id="3.30.1600.10">
    <property type="entry name" value="SIR2/SIRT2 'Small Domain"/>
    <property type="match status" value="1"/>
</dbReference>
<feature type="binding site" evidence="4">
    <location>
        <position position="30"/>
    </location>
    <ligand>
        <name>NAD(+)</name>
        <dbReference type="ChEBI" id="CHEBI:57540"/>
    </ligand>
</feature>
<reference evidence="8" key="1">
    <citation type="journal article" date="2019" name="Int. J. Syst. Evol. Microbiol.">
        <title>The Global Catalogue of Microorganisms (GCM) 10K type strain sequencing project: providing services to taxonomists for standard genome sequencing and annotation.</title>
        <authorList>
            <consortium name="The Broad Institute Genomics Platform"/>
            <consortium name="The Broad Institute Genome Sequencing Center for Infectious Disease"/>
            <person name="Wu L."/>
            <person name="Ma J."/>
        </authorList>
    </citation>
    <scope>NUCLEOTIDE SEQUENCE [LARGE SCALE GENOMIC DNA]</scope>
    <source>
        <strain evidence="8">CCUG 61889</strain>
    </source>
</reference>
<feature type="binding site" evidence="4">
    <location>
        <position position="100"/>
    </location>
    <ligand>
        <name>NAD(+)</name>
        <dbReference type="ChEBI" id="CHEBI:57540"/>
    </ligand>
</feature>
<dbReference type="EC" id="2.3.1.286" evidence="4"/>
<dbReference type="PROSITE" id="PS50305">
    <property type="entry name" value="SIRTUIN"/>
    <property type="match status" value="1"/>
</dbReference>
<feature type="binding site" evidence="4">
    <location>
        <position position="183"/>
    </location>
    <ligand>
        <name>NAD(+)</name>
        <dbReference type="ChEBI" id="CHEBI:57540"/>
    </ligand>
</feature>
<proteinExistence type="inferred from homology"/>
<feature type="binding site" evidence="4 5">
    <location>
        <position position="144"/>
    </location>
    <ligand>
        <name>Zn(2+)</name>
        <dbReference type="ChEBI" id="CHEBI:29105"/>
    </ligand>
</feature>
<comment type="cofactor">
    <cofactor evidence="4">
        <name>Zn(2+)</name>
        <dbReference type="ChEBI" id="CHEBI:29105"/>
    </cofactor>
    <text evidence="4">Binds 1 zinc ion per subunit.</text>
</comment>
<organism evidence="7 8">
    <name type="scientific">Bacillus songklensis</name>
    <dbReference type="NCBI Taxonomy" id="1069116"/>
    <lineage>
        <taxon>Bacteria</taxon>
        <taxon>Bacillati</taxon>
        <taxon>Bacillota</taxon>
        <taxon>Bacilli</taxon>
        <taxon>Bacillales</taxon>
        <taxon>Bacillaceae</taxon>
        <taxon>Bacillus</taxon>
    </lineage>
</organism>
<dbReference type="HAMAP" id="MF_01968">
    <property type="entry name" value="Sirtuin_ClassU"/>
    <property type="match status" value="1"/>
</dbReference>
<evidence type="ECO:0000313" key="8">
    <source>
        <dbReference type="Proteomes" id="UP001595752"/>
    </source>
</evidence>
<sequence>MELQTLLRKAKYPVVLTGAGMSTESGLPDFRSAAQGLWKYKDPARLASTYAMEHNRDEFVEFYTERIKGLKQCQPHDGHYILAKWERKGLIKSIITQNVDGFHHLAGSENIAEVHGTLRYLYCDRCRQKANHNLYLQAHTTCECGGFLRPSVVLFGETLPDEAVLAAEQETKKADLFIVLGSSLQVSPANLFPIEAKRNGAQLVIINMEETELDGMADLVIHNRKIGEYLQEIDAYLSHE</sequence>
<keyword evidence="7" id="KW-0012">Acyltransferase</keyword>
<accession>A0ABV8B4L7</accession>
<feature type="active site" description="Proton acceptor" evidence="4 5">
    <location>
        <position position="115"/>
    </location>
</feature>
<gene>
    <name evidence="4" type="primary">cobB</name>
    <name evidence="7" type="ORF">ACFOU2_14310</name>
</gene>
<feature type="domain" description="Deacetylase sirtuin-type" evidence="6">
    <location>
        <begin position="1"/>
        <end position="240"/>
    </location>
</feature>
<evidence type="ECO:0000256" key="5">
    <source>
        <dbReference type="PROSITE-ProRule" id="PRU00236"/>
    </source>
</evidence>
<feature type="binding site" evidence="4">
    <location>
        <position position="97"/>
    </location>
    <ligand>
        <name>NAD(+)</name>
        <dbReference type="ChEBI" id="CHEBI:57540"/>
    </ligand>
</feature>
<dbReference type="InterPro" id="IPR050134">
    <property type="entry name" value="NAD-dep_sirtuin_deacylases"/>
</dbReference>